<feature type="region of interest" description="Disordered" evidence="1">
    <location>
        <begin position="1"/>
        <end position="26"/>
    </location>
</feature>
<feature type="compositionally biased region" description="Gly residues" evidence="1">
    <location>
        <begin position="636"/>
        <end position="650"/>
    </location>
</feature>
<feature type="compositionally biased region" description="Pro residues" evidence="1">
    <location>
        <begin position="496"/>
        <end position="520"/>
    </location>
</feature>
<feature type="compositionally biased region" description="Low complexity" evidence="1">
    <location>
        <begin position="610"/>
        <end position="623"/>
    </location>
</feature>
<name>A0A1R0KLP4_9PSEU</name>
<evidence type="ECO:0000256" key="1">
    <source>
        <dbReference type="SAM" id="MobiDB-lite"/>
    </source>
</evidence>
<dbReference type="EMBL" id="MQUQ01000015">
    <property type="protein sequence ID" value="OLZ47595.1"/>
    <property type="molecule type" value="Genomic_DNA"/>
</dbReference>
<evidence type="ECO:0008006" key="4">
    <source>
        <dbReference type="Google" id="ProtNLM"/>
    </source>
</evidence>
<feature type="compositionally biased region" description="Basic and acidic residues" evidence="1">
    <location>
        <begin position="1"/>
        <end position="10"/>
    </location>
</feature>
<dbReference type="STRING" id="76021.BS329_27260"/>
<dbReference type="OrthoDB" id="3638007at2"/>
<accession>A0A1R0KLP4</accession>
<sequence length="691" mass="68343">MTESAEKTTKVSDPNSPEYDKLDPHYDVTADSSSEYYVGPLADKAASGDEIRAGATVGTDLLFNLLGWGDTALNGFKDQFTQKMYEGQLEKAREGLEKNLEIRKPGQPPSTVWSNATHEQMQTAIAGNADPAAVGETSEEWVRVGNDLASHQRNLAKAINASTANWQGEGGDAAREHLAGVGKWLGSTANGATLTGRQQQIHSQTLNETQKLMKANPPVAFSVQEANANLQTIKDPQQYMSQLGKDLETFKKQQDARDQAAKVMTDFDSTVGSAIATPAFPAPPKLPTAQATPMLRGASAGSGGASPASLRDRMSPEGADGTQRPSPFNVGSEGTRPDGIAASVDGIPQSGPGGGPGGVSPFNAPNGPGGPGGGVPGGGMPGGGVPGGGMPGGGVPGGGMPGGGFPGGGFPGGGPGGGGPGSNQYRPDINVPNFPAGGGPGPGTSSSPYSPNLPKIDDGTRTTGYTPPSVTPPSFTPPNIPVPESGGPRPGGGLPYTPPNIPIPNSGPGPVMPKIPPMPRPGGIGERLGGPTFPDTGSSYKPTPYTPPKIGMPNIPGGGGGSGIGGTSGFGGGGTGGTGAGGSGAGGSGAGGLGGAGRSTGALGMGGAAGAMDAEAAAARAAGSGSGKAGTPGAMGPMGGGMAPGAGKGQGQEDKEHKVADYVESDDPSFFAADEIVAPPVIGDWKNKDWK</sequence>
<feature type="compositionally biased region" description="Pro residues" evidence="1">
    <location>
        <begin position="469"/>
        <end position="481"/>
    </location>
</feature>
<comment type="caution">
    <text evidence="2">The sequence shown here is derived from an EMBL/GenBank/DDBJ whole genome shotgun (WGS) entry which is preliminary data.</text>
</comment>
<proteinExistence type="predicted"/>
<dbReference type="InterPro" id="IPR038332">
    <property type="entry name" value="PPE_sf"/>
</dbReference>
<feature type="compositionally biased region" description="Gly residues" evidence="1">
    <location>
        <begin position="556"/>
        <end position="609"/>
    </location>
</feature>
<feature type="compositionally biased region" description="Gly residues" evidence="1">
    <location>
        <begin position="367"/>
        <end position="421"/>
    </location>
</feature>
<reference evidence="2 3" key="1">
    <citation type="submission" date="2016-01" db="EMBL/GenBank/DDBJ databases">
        <title>Amycolatopsis coloradensis genome sequencing and assembly.</title>
        <authorList>
            <person name="Mayilraj S."/>
        </authorList>
    </citation>
    <scope>NUCLEOTIDE SEQUENCE [LARGE SCALE GENOMIC DNA]</scope>
    <source>
        <strain evidence="2 3">DSM 44225</strain>
    </source>
</reference>
<evidence type="ECO:0000313" key="2">
    <source>
        <dbReference type="EMBL" id="OLZ47595.1"/>
    </source>
</evidence>
<organism evidence="2 3">
    <name type="scientific">Amycolatopsis coloradensis</name>
    <dbReference type="NCBI Taxonomy" id="76021"/>
    <lineage>
        <taxon>Bacteria</taxon>
        <taxon>Bacillati</taxon>
        <taxon>Actinomycetota</taxon>
        <taxon>Actinomycetes</taxon>
        <taxon>Pseudonocardiales</taxon>
        <taxon>Pseudonocardiaceae</taxon>
        <taxon>Amycolatopsis</taxon>
    </lineage>
</organism>
<gene>
    <name evidence="2" type="ORF">BS329_27260</name>
</gene>
<dbReference type="AlphaFoldDB" id="A0A1R0KLP4"/>
<feature type="region of interest" description="Disordered" evidence="1">
    <location>
        <begin position="276"/>
        <end position="658"/>
    </location>
</feature>
<dbReference type="Proteomes" id="UP000187486">
    <property type="component" value="Unassembled WGS sequence"/>
</dbReference>
<keyword evidence="3" id="KW-1185">Reference proteome</keyword>
<dbReference type="Gene3D" id="1.20.1260.20">
    <property type="entry name" value="PPE superfamily"/>
    <property type="match status" value="1"/>
</dbReference>
<dbReference type="RefSeq" id="WP_076164089.1">
    <property type="nucleotide sequence ID" value="NZ_JBEZVB010000022.1"/>
</dbReference>
<evidence type="ECO:0000313" key="3">
    <source>
        <dbReference type="Proteomes" id="UP000187486"/>
    </source>
</evidence>
<protein>
    <recommendedName>
        <fullName evidence="4">PPE family domain-containing protein</fullName>
    </recommendedName>
</protein>